<sequence length="403" mass="45487">MEVHGNEVLDLWEEKVIEGDQAQQFMDLETTMGCESRGLGGILDFIREDPIEVTIYPASLGRRPNWALLDLKAYIANRPNASTAKDFTRGGHEIQATLCIARQPRISHLYVHCPTLTPGGFAREPTILAACDGFILFNAAIYNVSICHEQAIQDFFVYWVPLSRMEGRTSLTRLLHPSPSRYITSSMVDLVRCSSGDYTQFDLHHFDSREGQWTIEVLQLGPMEQSPGLTFFCNHTHNISSHWVVASWVGSISTGVSCSAMCSLTTRSSTTSPYQSHLRPEGSANAFRDIVVVQDCIKYVDHHTEVEPWSYNNNTYISNNWTVIVWSRKFTPNCWQRRWTRFSRDASIISGSLHKLQCFKETTPLPPLQKLHTVLAVNVQDGTLQAADYFGVERIVGLSSTYT</sequence>
<evidence type="ECO:0000313" key="2">
    <source>
        <dbReference type="EMBL" id="KAG2567834.1"/>
    </source>
</evidence>
<gene>
    <name evidence="2" type="ORF">PVAP13_7NG271300</name>
</gene>
<protein>
    <recommendedName>
        <fullName evidence="1">DUF1618 domain-containing protein</fullName>
    </recommendedName>
</protein>
<dbReference type="Pfam" id="PF07762">
    <property type="entry name" value="DUF1618"/>
    <property type="match status" value="1"/>
</dbReference>
<accession>A0A8T0QC40</accession>
<proteinExistence type="predicted"/>
<name>A0A8T0QC40_PANVG</name>
<evidence type="ECO:0000259" key="1">
    <source>
        <dbReference type="Pfam" id="PF07762"/>
    </source>
</evidence>
<evidence type="ECO:0000313" key="3">
    <source>
        <dbReference type="Proteomes" id="UP000823388"/>
    </source>
</evidence>
<dbReference type="EMBL" id="CM029050">
    <property type="protein sequence ID" value="KAG2567834.1"/>
    <property type="molecule type" value="Genomic_DNA"/>
</dbReference>
<organism evidence="2 3">
    <name type="scientific">Panicum virgatum</name>
    <name type="common">Blackwell switchgrass</name>
    <dbReference type="NCBI Taxonomy" id="38727"/>
    <lineage>
        <taxon>Eukaryota</taxon>
        <taxon>Viridiplantae</taxon>
        <taxon>Streptophyta</taxon>
        <taxon>Embryophyta</taxon>
        <taxon>Tracheophyta</taxon>
        <taxon>Spermatophyta</taxon>
        <taxon>Magnoliopsida</taxon>
        <taxon>Liliopsida</taxon>
        <taxon>Poales</taxon>
        <taxon>Poaceae</taxon>
        <taxon>PACMAD clade</taxon>
        <taxon>Panicoideae</taxon>
        <taxon>Panicodae</taxon>
        <taxon>Paniceae</taxon>
        <taxon>Panicinae</taxon>
        <taxon>Panicum</taxon>
        <taxon>Panicum sect. Hiantes</taxon>
    </lineage>
</organism>
<reference evidence="2" key="1">
    <citation type="submission" date="2020-05" db="EMBL/GenBank/DDBJ databases">
        <title>WGS assembly of Panicum virgatum.</title>
        <authorList>
            <person name="Lovell J.T."/>
            <person name="Jenkins J."/>
            <person name="Shu S."/>
            <person name="Juenger T.E."/>
            <person name="Schmutz J."/>
        </authorList>
    </citation>
    <scope>NUCLEOTIDE SEQUENCE</scope>
    <source>
        <strain evidence="2">AP13</strain>
    </source>
</reference>
<keyword evidence="3" id="KW-1185">Reference proteome</keyword>
<feature type="domain" description="DUF1618" evidence="1">
    <location>
        <begin position="278"/>
        <end position="362"/>
    </location>
</feature>
<dbReference type="Proteomes" id="UP000823388">
    <property type="component" value="Chromosome 7N"/>
</dbReference>
<dbReference type="AlphaFoldDB" id="A0A8T0QC40"/>
<dbReference type="PANTHER" id="PTHR33074">
    <property type="entry name" value="EXPRESSED PROTEIN-RELATED"/>
    <property type="match status" value="1"/>
</dbReference>
<dbReference type="PANTHER" id="PTHR33074:SF92">
    <property type="entry name" value="DUF1618 DOMAIN-CONTAINING PROTEIN"/>
    <property type="match status" value="1"/>
</dbReference>
<dbReference type="InterPro" id="IPR011676">
    <property type="entry name" value="DUF1618"/>
</dbReference>
<comment type="caution">
    <text evidence="2">The sequence shown here is derived from an EMBL/GenBank/DDBJ whole genome shotgun (WGS) entry which is preliminary data.</text>
</comment>